<keyword evidence="2" id="KW-1185">Reference proteome</keyword>
<protein>
    <submittedName>
        <fullName evidence="1">Uncharacterized protein</fullName>
    </submittedName>
</protein>
<name>A0A9Q1M684_9SOLA</name>
<comment type="caution">
    <text evidence="1">The sequence shown here is derived from an EMBL/GenBank/DDBJ whole genome shotgun (WGS) entry which is preliminary data.</text>
</comment>
<accession>A0A9Q1M684</accession>
<dbReference type="Proteomes" id="UP001152561">
    <property type="component" value="Unassembled WGS sequence"/>
</dbReference>
<reference evidence="2" key="1">
    <citation type="journal article" date="2023" name="Proc. Natl. Acad. Sci. U.S.A.">
        <title>Genomic and structural basis for evolution of tropane alkaloid biosynthesis.</title>
        <authorList>
            <person name="Wanga Y.-J."/>
            <person name="Taina T."/>
            <person name="Yua J.-Y."/>
            <person name="Lia J."/>
            <person name="Xua B."/>
            <person name="Chenc J."/>
            <person name="D'Auriad J.C."/>
            <person name="Huanga J.-P."/>
            <person name="Huanga S.-X."/>
        </authorList>
    </citation>
    <scope>NUCLEOTIDE SEQUENCE [LARGE SCALE GENOMIC DNA]</scope>
    <source>
        <strain evidence="2">cv. KIB-2019</strain>
    </source>
</reference>
<gene>
    <name evidence="1" type="ORF">K7X08_000649</name>
</gene>
<evidence type="ECO:0000313" key="1">
    <source>
        <dbReference type="EMBL" id="KAJ8551279.1"/>
    </source>
</evidence>
<sequence length="133" mass="15188">MKKRMKMTMMMMMEPISNMNLPHGFFRSIDSMSNQVWSGFEMLLLPPPLSATTKLPSKLRQNLLLSNLALSLRPHLVIISASNMYALSRCIGSPEIDTLCSKNSSELLQSRYRLLLLLRHRQRAALSSLILRL</sequence>
<proteinExistence type="predicted"/>
<evidence type="ECO:0000313" key="2">
    <source>
        <dbReference type="Proteomes" id="UP001152561"/>
    </source>
</evidence>
<dbReference type="AlphaFoldDB" id="A0A9Q1M684"/>
<organism evidence="1 2">
    <name type="scientific">Anisodus acutangulus</name>
    <dbReference type="NCBI Taxonomy" id="402998"/>
    <lineage>
        <taxon>Eukaryota</taxon>
        <taxon>Viridiplantae</taxon>
        <taxon>Streptophyta</taxon>
        <taxon>Embryophyta</taxon>
        <taxon>Tracheophyta</taxon>
        <taxon>Spermatophyta</taxon>
        <taxon>Magnoliopsida</taxon>
        <taxon>eudicotyledons</taxon>
        <taxon>Gunneridae</taxon>
        <taxon>Pentapetalae</taxon>
        <taxon>asterids</taxon>
        <taxon>lamiids</taxon>
        <taxon>Solanales</taxon>
        <taxon>Solanaceae</taxon>
        <taxon>Solanoideae</taxon>
        <taxon>Hyoscyameae</taxon>
        <taxon>Anisodus</taxon>
    </lineage>
</organism>
<dbReference type="EMBL" id="JAJAGQ010000010">
    <property type="protein sequence ID" value="KAJ8551279.1"/>
    <property type="molecule type" value="Genomic_DNA"/>
</dbReference>